<dbReference type="RefSeq" id="XP_016705283.1">
    <property type="nucleotide sequence ID" value="XM_016849794.1"/>
</dbReference>
<evidence type="ECO:0000256" key="1">
    <source>
        <dbReference type="SAM" id="MobiDB-lite"/>
    </source>
</evidence>
<sequence length="382" mass="43652">MDLKKRNRPPVDKIWKHGAEEFCANKDDNPERKTLVSVVPQENVIWGFFQEELRKKYISERFMDQKRKEFLDLKQGRMTVTEYEKEFVRLSKYARECVSSKAKMCRRFEDRLNEDIRLSVGVLELKEFVVLIDRACKAEELIKEKKKTEVETRDVRKRHASKSFPSQSKKSRDTYSRSHASAGHSYRDRKKQDSDFKSRATSVASMGNVKSSKLECQHCGQNHFGKIQKNDGVGAGSKNVTRDTTVRSEARALVRTYAICASEDASSPDVITGNLPTVISSMSAQKCLRKGCKAYLAFVMITNESELKVESVPVVSEYMDVFSEELPRLPPNREVKFGIKLMLGTTPISIAPCRIAPNELKELKLQLQELTDKCFVKPSFSP</sequence>
<dbReference type="InterPro" id="IPR032567">
    <property type="entry name" value="RTL1-rel"/>
</dbReference>
<accession>A0A1U8KW51</accession>
<dbReference type="PaxDb" id="3635-A0A1U8KW51"/>
<organism evidence="3 4">
    <name type="scientific">Gossypium hirsutum</name>
    <name type="common">Upland cotton</name>
    <name type="synonym">Gossypium mexicanum</name>
    <dbReference type="NCBI Taxonomy" id="3635"/>
    <lineage>
        <taxon>Eukaryota</taxon>
        <taxon>Viridiplantae</taxon>
        <taxon>Streptophyta</taxon>
        <taxon>Embryophyta</taxon>
        <taxon>Tracheophyta</taxon>
        <taxon>Spermatophyta</taxon>
        <taxon>Magnoliopsida</taxon>
        <taxon>eudicotyledons</taxon>
        <taxon>Gunneridae</taxon>
        <taxon>Pentapetalae</taxon>
        <taxon>rosids</taxon>
        <taxon>malvids</taxon>
        <taxon>Malvales</taxon>
        <taxon>Malvaceae</taxon>
        <taxon>Malvoideae</taxon>
        <taxon>Gossypium</taxon>
    </lineage>
</organism>
<dbReference type="PANTHER" id="PTHR15503">
    <property type="entry name" value="LDOC1 RELATED"/>
    <property type="match status" value="1"/>
</dbReference>
<name>A0A1U8KW51_GOSHI</name>
<feature type="region of interest" description="Disordered" evidence="1">
    <location>
        <begin position="147"/>
        <end position="202"/>
    </location>
</feature>
<proteinExistence type="predicted"/>
<evidence type="ECO:0000259" key="2">
    <source>
        <dbReference type="Pfam" id="PF03732"/>
    </source>
</evidence>
<dbReference type="OrthoDB" id="2272416at2759"/>
<dbReference type="GeneID" id="107920216"/>
<reference evidence="4" key="2">
    <citation type="submission" date="2025-08" db="UniProtKB">
        <authorList>
            <consortium name="RefSeq"/>
        </authorList>
    </citation>
    <scope>IDENTIFICATION</scope>
</reference>
<evidence type="ECO:0000313" key="3">
    <source>
        <dbReference type="Proteomes" id="UP000818029"/>
    </source>
</evidence>
<protein>
    <recommendedName>
        <fullName evidence="2">Retrotransposon gag domain-containing protein</fullName>
    </recommendedName>
</protein>
<feature type="domain" description="Retrotransposon gag" evidence="2">
    <location>
        <begin position="39"/>
        <end position="110"/>
    </location>
</feature>
<gene>
    <name evidence="4" type="primary">LOC107920216</name>
</gene>
<dbReference type="KEGG" id="ghi:107920216"/>
<dbReference type="Gene3D" id="3.10.10.10">
    <property type="entry name" value="HIV Type 1 Reverse Transcriptase, subunit A, domain 1"/>
    <property type="match status" value="1"/>
</dbReference>
<dbReference type="InterPro" id="IPR005162">
    <property type="entry name" value="Retrotrans_gag_dom"/>
</dbReference>
<dbReference type="Pfam" id="PF03732">
    <property type="entry name" value="Retrotrans_gag"/>
    <property type="match status" value="1"/>
</dbReference>
<reference evidence="3" key="1">
    <citation type="journal article" date="2020" name="Nat. Genet.">
        <title>Genomic diversifications of five Gossypium allopolyploid species and their impact on cotton improvement.</title>
        <authorList>
            <person name="Chen Z.J."/>
            <person name="Sreedasyam A."/>
            <person name="Ando A."/>
            <person name="Song Q."/>
            <person name="De Santiago L.M."/>
            <person name="Hulse-Kemp A.M."/>
            <person name="Ding M."/>
            <person name="Ye W."/>
            <person name="Kirkbride R.C."/>
            <person name="Jenkins J."/>
            <person name="Plott C."/>
            <person name="Lovell J."/>
            <person name="Lin Y.M."/>
            <person name="Vaughn R."/>
            <person name="Liu B."/>
            <person name="Simpson S."/>
            <person name="Scheffler B.E."/>
            <person name="Wen L."/>
            <person name="Saski C.A."/>
            <person name="Grover C.E."/>
            <person name="Hu G."/>
            <person name="Conover J.L."/>
            <person name="Carlson J.W."/>
            <person name="Shu S."/>
            <person name="Boston L.B."/>
            <person name="Williams M."/>
            <person name="Peterson D.G."/>
            <person name="McGee K."/>
            <person name="Jones D.C."/>
            <person name="Wendel J.F."/>
            <person name="Stelly D.M."/>
            <person name="Grimwood J."/>
            <person name="Schmutz J."/>
        </authorList>
    </citation>
    <scope>NUCLEOTIDE SEQUENCE [LARGE SCALE GENOMIC DNA]</scope>
    <source>
        <strain evidence="3">cv. TM-1</strain>
    </source>
</reference>
<dbReference type="PANTHER" id="PTHR15503:SF45">
    <property type="entry name" value="RNA-DIRECTED DNA POLYMERASE HOMOLOG"/>
    <property type="match status" value="1"/>
</dbReference>
<dbReference type="Proteomes" id="UP000818029">
    <property type="component" value="Chromosome A07"/>
</dbReference>
<evidence type="ECO:0000313" key="4">
    <source>
        <dbReference type="RefSeq" id="XP_016705283.1"/>
    </source>
</evidence>
<dbReference type="AlphaFoldDB" id="A0A1U8KW51"/>
<dbReference type="SUPFAM" id="SSF56672">
    <property type="entry name" value="DNA/RNA polymerases"/>
    <property type="match status" value="1"/>
</dbReference>
<keyword evidence="3" id="KW-1185">Reference proteome</keyword>
<dbReference type="InterPro" id="IPR043502">
    <property type="entry name" value="DNA/RNA_pol_sf"/>
</dbReference>